<dbReference type="InterPro" id="IPR001910">
    <property type="entry name" value="Inosine/uridine_hydrolase_dom"/>
</dbReference>
<dbReference type="Pfam" id="PF01156">
    <property type="entry name" value="IU_nuc_hydro"/>
    <property type="match status" value="2"/>
</dbReference>
<feature type="domain" description="Inosine/uridine-preferring nucleoside hydrolase" evidence="2">
    <location>
        <begin position="102"/>
        <end position="278"/>
    </location>
</feature>
<comment type="similarity">
    <text evidence="1">Belongs to the IUNH family.</text>
</comment>
<dbReference type="GO" id="GO:0016799">
    <property type="term" value="F:hydrolase activity, hydrolyzing N-glycosyl compounds"/>
    <property type="evidence" value="ECO:0007669"/>
    <property type="project" value="InterPro"/>
</dbReference>
<sequence>MAETKVIIDCDAGIDDALALIILIAAHKQKKIQIEAITCVNGNTTVDNVVKNVFRTLDVCKATDIPVYQGAYAPLVCIKNAVQDHYHGIDGFGDVYNTQIDTRPLTNIALAIKMYPQFVDHVREFYIMGGNVTAQGNITPQAEFNFYMDPESVHIVFNNNKNPLRLLPWETCLKSCISHEWRRDVLGKMDKPCIQLMNDVEYAYQKTRKKRFSNYITCDAILAAILLKPEIAQNVVPYHADIELNGTRTRGQVVLDHLLSNEPNVLLIQDFDSESFKKLLIFSVDNLDYNMTNI</sequence>
<evidence type="ECO:0000259" key="2">
    <source>
        <dbReference type="Pfam" id="PF01156"/>
    </source>
</evidence>
<name>A0A9B7CY09_BOMTE</name>
<dbReference type="SUPFAM" id="SSF53590">
    <property type="entry name" value="Nucleoside hydrolase"/>
    <property type="match status" value="1"/>
</dbReference>
<dbReference type="GeneID" id="100647863"/>
<dbReference type="PANTHER" id="PTHR46190:SF1">
    <property type="entry name" value="SI:CH211-201H21.5"/>
    <property type="match status" value="1"/>
</dbReference>
<dbReference type="InterPro" id="IPR052775">
    <property type="entry name" value="IUN_hydrolase"/>
</dbReference>
<dbReference type="RefSeq" id="XP_020720841.1">
    <property type="nucleotide sequence ID" value="XM_020865182.2"/>
</dbReference>
<keyword evidence="4" id="KW-0378">Hydrolase</keyword>
<keyword evidence="3" id="KW-1185">Reference proteome</keyword>
<feature type="domain" description="Inosine/uridine-preferring nucleoside hydrolase" evidence="2">
    <location>
        <begin position="6"/>
        <end position="95"/>
    </location>
</feature>
<evidence type="ECO:0000313" key="3">
    <source>
        <dbReference type="Proteomes" id="UP000835206"/>
    </source>
</evidence>
<protein>
    <submittedName>
        <fullName evidence="4">Pyrimidine-specific ribonucleoside hydrolase RihA isoform X2</fullName>
    </submittedName>
</protein>
<proteinExistence type="inferred from homology"/>
<dbReference type="InterPro" id="IPR036452">
    <property type="entry name" value="Ribo_hydro-like"/>
</dbReference>
<gene>
    <name evidence="4" type="primary">LOC100647863</name>
</gene>
<evidence type="ECO:0000256" key="1">
    <source>
        <dbReference type="ARBA" id="ARBA00009176"/>
    </source>
</evidence>
<accession>A0A9B7CY09</accession>
<reference evidence="4" key="1">
    <citation type="submission" date="2025-08" db="UniProtKB">
        <authorList>
            <consortium name="RefSeq"/>
        </authorList>
    </citation>
    <scope>IDENTIFICATION</scope>
</reference>
<dbReference type="Proteomes" id="UP000835206">
    <property type="component" value="Chromosome 10"/>
</dbReference>
<organism evidence="3 4">
    <name type="scientific">Bombus terrestris</name>
    <name type="common">Buff-tailed bumblebee</name>
    <name type="synonym">Apis terrestris</name>
    <dbReference type="NCBI Taxonomy" id="30195"/>
    <lineage>
        <taxon>Eukaryota</taxon>
        <taxon>Metazoa</taxon>
        <taxon>Ecdysozoa</taxon>
        <taxon>Arthropoda</taxon>
        <taxon>Hexapoda</taxon>
        <taxon>Insecta</taxon>
        <taxon>Pterygota</taxon>
        <taxon>Neoptera</taxon>
        <taxon>Endopterygota</taxon>
        <taxon>Hymenoptera</taxon>
        <taxon>Apocrita</taxon>
        <taxon>Aculeata</taxon>
        <taxon>Apoidea</taxon>
        <taxon>Anthophila</taxon>
        <taxon>Apidae</taxon>
        <taxon>Bombus</taxon>
        <taxon>Bombus</taxon>
    </lineage>
</organism>
<evidence type="ECO:0000313" key="4">
    <source>
        <dbReference type="RefSeq" id="XP_020720841.1"/>
    </source>
</evidence>
<dbReference type="Gene3D" id="3.90.245.10">
    <property type="entry name" value="Ribonucleoside hydrolase-like"/>
    <property type="match status" value="2"/>
</dbReference>
<dbReference type="PANTHER" id="PTHR46190">
    <property type="entry name" value="SI:CH211-201H21.5-RELATED"/>
    <property type="match status" value="1"/>
</dbReference>
<dbReference type="AlphaFoldDB" id="A0A9B7CY09"/>